<accession>A0A9W9YBY9</accession>
<dbReference type="AlphaFoldDB" id="A0A9W9YBY9"/>
<dbReference type="Proteomes" id="UP001163046">
    <property type="component" value="Unassembled WGS sequence"/>
</dbReference>
<feature type="region of interest" description="Disordered" evidence="1">
    <location>
        <begin position="141"/>
        <end position="191"/>
    </location>
</feature>
<feature type="compositionally biased region" description="Basic and acidic residues" evidence="1">
    <location>
        <begin position="215"/>
        <end position="254"/>
    </location>
</feature>
<sequence length="254" mass="27939">MKAAKVTNNKAPAKGCAQKSKKPGNSKETNGKGSAKTTSSSTAKNTAETKSRKPKATSLPNAPSSAVQTAADERRLRKLKVYLKSVSYNGCEGTILPNLNDLYVDQLLVEEFPCNELSKHEEFKCNPTPFVIASCFNRTQVSENSNSRGNKGTRRTTRNPNPSPRKRNTQKPVSTITTKKQDSPLKSCTPQLLQQRVKTISAEIKSPANKMLTRQGDKLEHNKPKKEEKEPKESPVVLEEKKAVKDEKTGSTVS</sequence>
<protein>
    <submittedName>
        <fullName evidence="2">Uncharacterized protein</fullName>
    </submittedName>
</protein>
<gene>
    <name evidence="2" type="ORF">OS493_018218</name>
</gene>
<feature type="compositionally biased region" description="Polar residues" evidence="1">
    <location>
        <begin position="1"/>
        <end position="10"/>
    </location>
</feature>
<evidence type="ECO:0000313" key="2">
    <source>
        <dbReference type="EMBL" id="KAJ7333049.1"/>
    </source>
</evidence>
<comment type="caution">
    <text evidence="2">The sequence shown here is derived from an EMBL/GenBank/DDBJ whole genome shotgun (WGS) entry which is preliminary data.</text>
</comment>
<evidence type="ECO:0000256" key="1">
    <source>
        <dbReference type="SAM" id="MobiDB-lite"/>
    </source>
</evidence>
<feature type="compositionally biased region" description="Polar residues" evidence="1">
    <location>
        <begin position="170"/>
        <end position="191"/>
    </location>
</feature>
<reference evidence="2" key="1">
    <citation type="submission" date="2023-01" db="EMBL/GenBank/DDBJ databases">
        <title>Genome assembly of the deep-sea coral Lophelia pertusa.</title>
        <authorList>
            <person name="Herrera S."/>
            <person name="Cordes E."/>
        </authorList>
    </citation>
    <scope>NUCLEOTIDE SEQUENCE</scope>
    <source>
        <strain evidence="2">USNM1676648</strain>
        <tissue evidence="2">Polyp</tissue>
    </source>
</reference>
<proteinExistence type="predicted"/>
<dbReference type="OrthoDB" id="5989561at2759"/>
<feature type="region of interest" description="Disordered" evidence="1">
    <location>
        <begin position="1"/>
        <end position="71"/>
    </location>
</feature>
<name>A0A9W9YBY9_9CNID</name>
<feature type="compositionally biased region" description="Polar residues" evidence="1">
    <location>
        <begin position="58"/>
        <end position="68"/>
    </location>
</feature>
<organism evidence="2 3">
    <name type="scientific">Desmophyllum pertusum</name>
    <dbReference type="NCBI Taxonomy" id="174260"/>
    <lineage>
        <taxon>Eukaryota</taxon>
        <taxon>Metazoa</taxon>
        <taxon>Cnidaria</taxon>
        <taxon>Anthozoa</taxon>
        <taxon>Hexacorallia</taxon>
        <taxon>Scleractinia</taxon>
        <taxon>Caryophylliina</taxon>
        <taxon>Caryophylliidae</taxon>
        <taxon>Desmophyllum</taxon>
    </lineage>
</organism>
<feature type="region of interest" description="Disordered" evidence="1">
    <location>
        <begin position="203"/>
        <end position="254"/>
    </location>
</feature>
<keyword evidence="3" id="KW-1185">Reference proteome</keyword>
<evidence type="ECO:0000313" key="3">
    <source>
        <dbReference type="Proteomes" id="UP001163046"/>
    </source>
</evidence>
<feature type="compositionally biased region" description="Low complexity" evidence="1">
    <location>
        <begin position="31"/>
        <end position="48"/>
    </location>
</feature>
<dbReference type="EMBL" id="MU827787">
    <property type="protein sequence ID" value="KAJ7333049.1"/>
    <property type="molecule type" value="Genomic_DNA"/>
</dbReference>